<evidence type="ECO:0000256" key="5">
    <source>
        <dbReference type="ARBA" id="ARBA00048372"/>
    </source>
</evidence>
<keyword evidence="9" id="KW-1185">Reference proteome</keyword>
<comment type="catalytic activity">
    <reaction evidence="5 6">
        <text>L-glutamate + acetyl-CoA = N-acetyl-L-glutamate + CoA + H(+)</text>
        <dbReference type="Rhea" id="RHEA:24292"/>
        <dbReference type="ChEBI" id="CHEBI:15378"/>
        <dbReference type="ChEBI" id="CHEBI:29985"/>
        <dbReference type="ChEBI" id="CHEBI:44337"/>
        <dbReference type="ChEBI" id="CHEBI:57287"/>
        <dbReference type="ChEBI" id="CHEBI:57288"/>
        <dbReference type="EC" id="2.3.1.1"/>
    </reaction>
</comment>
<sequence>MQQSELDFVNNLRQSSPYIEAHQGKTIVIYIPSELLSLDSEEDERLFQLAKDVVLLNHLGMKTVITLGVELQLNEAFERDHLTWETHFNCRVTTKEHLKTFVETIGQARAQIESEFTEACSEEQSTLTIISGNWVTARPKGIIQGIDFQHTGALRKINHEAIARSLSIGQVVLLTPLTYSLTGEMFNLNSLEQAFSVAKALEADKLMIFSSPESLVDLPKQMSMSQLNALNTQTSEPKQKRLLSLIQSTHSKIKRIHLLDQNEPGAILLELFTRDGVGTMIFTDRYHHIRPATFEDVSGILMLIAPLEEEGILVKRSREKLELEIENFVVIARDDHIIGCAALYPMDEQSAEMACLAIDPAYQGQSLGEELLQAIEKQAMQNRFQNLFLLTTHTDHWFIEHGFKKAQVAELPEKKQSLYNYQRQSKVLVKALKA</sequence>
<evidence type="ECO:0000313" key="9">
    <source>
        <dbReference type="Proteomes" id="UP000501466"/>
    </source>
</evidence>
<evidence type="ECO:0000313" key="8">
    <source>
        <dbReference type="EMBL" id="BBP42946.1"/>
    </source>
</evidence>
<comment type="similarity">
    <text evidence="2 6">Belongs to the acetyltransferase family. ArgA subfamily.</text>
</comment>
<dbReference type="GO" id="GO:0006526">
    <property type="term" value="P:L-arginine biosynthetic process"/>
    <property type="evidence" value="ECO:0007669"/>
    <property type="project" value="UniProtKB-UniRule"/>
</dbReference>
<evidence type="ECO:0000256" key="4">
    <source>
        <dbReference type="ARBA" id="ARBA00023315"/>
    </source>
</evidence>
<proteinExistence type="inferred from homology"/>
<dbReference type="SUPFAM" id="SSF53633">
    <property type="entry name" value="Carbamate kinase-like"/>
    <property type="match status" value="1"/>
</dbReference>
<gene>
    <name evidence="6 8" type="primary">argA</name>
    <name evidence="8" type="ORF">THMIRHAT_06920</name>
</gene>
<dbReference type="KEGG" id="tzo:THMIRHAT_06920"/>
<dbReference type="PANTHER" id="PTHR30602">
    <property type="entry name" value="AMINO-ACID ACETYLTRANSFERASE"/>
    <property type="match status" value="1"/>
</dbReference>
<dbReference type="AlphaFoldDB" id="A0A6F8PLI2"/>
<keyword evidence="6" id="KW-0963">Cytoplasm</keyword>
<dbReference type="PANTHER" id="PTHR30602:SF12">
    <property type="entry name" value="AMINO-ACID ACETYLTRANSFERASE NAGS1, CHLOROPLASTIC-RELATED"/>
    <property type="match status" value="1"/>
</dbReference>
<dbReference type="EC" id="2.3.1.1" evidence="6"/>
<dbReference type="Gene3D" id="3.40.630.30">
    <property type="match status" value="1"/>
</dbReference>
<dbReference type="EMBL" id="AP021888">
    <property type="protein sequence ID" value="BBP42946.1"/>
    <property type="molecule type" value="Genomic_DNA"/>
</dbReference>
<evidence type="ECO:0000256" key="6">
    <source>
        <dbReference type="HAMAP-Rule" id="MF_01105"/>
    </source>
</evidence>
<comment type="pathway">
    <text evidence="1 6">Amino-acid biosynthesis; L-arginine biosynthesis; N(2)-acetyl-L-ornithine from L-glutamate: step 1/4.</text>
</comment>
<dbReference type="Pfam" id="PF00583">
    <property type="entry name" value="Acetyltransf_1"/>
    <property type="match status" value="1"/>
</dbReference>
<keyword evidence="3 6" id="KW-0808">Transferase</keyword>
<comment type="subcellular location">
    <subcellularLocation>
        <location evidence="6">Cytoplasm</location>
    </subcellularLocation>
</comment>
<dbReference type="GO" id="GO:0005737">
    <property type="term" value="C:cytoplasm"/>
    <property type="evidence" value="ECO:0007669"/>
    <property type="project" value="UniProtKB-SubCell"/>
</dbReference>
<protein>
    <recommendedName>
        <fullName evidence="6">Amino-acid acetyltransferase</fullName>
        <ecNumber evidence="6">2.3.1.1</ecNumber>
    </recommendedName>
    <alternativeName>
        <fullName evidence="6">N-acetylglutamate synthase</fullName>
        <shortName evidence="6">AGS</shortName>
        <shortName evidence="6">NAGS</shortName>
    </alternativeName>
</protein>
<name>A0A6F8PLI2_9GAMM</name>
<dbReference type="SUPFAM" id="SSF55729">
    <property type="entry name" value="Acyl-CoA N-acyltransferases (Nat)"/>
    <property type="match status" value="1"/>
</dbReference>
<dbReference type="GO" id="GO:0004042">
    <property type="term" value="F:L-glutamate N-acetyltransferase activity"/>
    <property type="evidence" value="ECO:0007669"/>
    <property type="project" value="UniProtKB-UniRule"/>
</dbReference>
<dbReference type="Gene3D" id="3.40.1160.10">
    <property type="entry name" value="Acetylglutamate kinase-like"/>
    <property type="match status" value="1"/>
</dbReference>
<dbReference type="InterPro" id="IPR000182">
    <property type="entry name" value="GNAT_dom"/>
</dbReference>
<dbReference type="HAMAP" id="MF_01105">
    <property type="entry name" value="N_acetyl_glu_synth"/>
    <property type="match status" value="1"/>
</dbReference>
<keyword evidence="4 6" id="KW-0012">Acyltransferase</keyword>
<evidence type="ECO:0000256" key="2">
    <source>
        <dbReference type="ARBA" id="ARBA00009145"/>
    </source>
</evidence>
<dbReference type="UniPathway" id="UPA00068">
    <property type="reaction ID" value="UER00106"/>
</dbReference>
<dbReference type="CDD" id="cd04301">
    <property type="entry name" value="NAT_SF"/>
    <property type="match status" value="1"/>
</dbReference>
<dbReference type="PIRSF" id="PIRSF000423">
    <property type="entry name" value="ArgA"/>
    <property type="match status" value="1"/>
</dbReference>
<dbReference type="InterPro" id="IPR001048">
    <property type="entry name" value="Asp/Glu/Uridylate_kinase"/>
</dbReference>
<dbReference type="PROSITE" id="PS51186">
    <property type="entry name" value="GNAT"/>
    <property type="match status" value="1"/>
</dbReference>
<dbReference type="NCBIfam" id="NF003641">
    <property type="entry name" value="PRK05279.1"/>
    <property type="match status" value="1"/>
</dbReference>
<evidence type="ECO:0000256" key="1">
    <source>
        <dbReference type="ARBA" id="ARBA00004925"/>
    </source>
</evidence>
<feature type="domain" description="N-acetyltransferase" evidence="7">
    <location>
        <begin position="287"/>
        <end position="425"/>
    </location>
</feature>
<organism evidence="8 9">
    <name type="scientific">Thiosulfativibrio zosterae</name>
    <dbReference type="NCBI Taxonomy" id="2675053"/>
    <lineage>
        <taxon>Bacteria</taxon>
        <taxon>Pseudomonadati</taxon>
        <taxon>Pseudomonadota</taxon>
        <taxon>Gammaproteobacteria</taxon>
        <taxon>Thiotrichales</taxon>
        <taxon>Piscirickettsiaceae</taxon>
        <taxon>Thiosulfativibrio</taxon>
    </lineage>
</organism>
<dbReference type="InterPro" id="IPR016181">
    <property type="entry name" value="Acyl_CoA_acyltransferase"/>
</dbReference>
<comment type="miscellaneous">
    <text evidence="6">In bacteria which possess the bifunctional enzyme ornithine acetyltransferase/N-acetylglutamate synthase (ArgJ), ArgA fulfills an anaplerotic role.</text>
</comment>
<dbReference type="NCBIfam" id="TIGR01890">
    <property type="entry name" value="N-Ac-Glu-synth"/>
    <property type="match status" value="1"/>
</dbReference>
<dbReference type="RefSeq" id="WP_173290796.1">
    <property type="nucleotide sequence ID" value="NZ_AP021888.1"/>
</dbReference>
<keyword evidence="6" id="KW-0028">Amino-acid biosynthesis</keyword>
<keyword evidence="6" id="KW-0055">Arginine biosynthesis</keyword>
<dbReference type="InterPro" id="IPR036393">
    <property type="entry name" value="AceGlu_kinase-like_sf"/>
</dbReference>
<dbReference type="Pfam" id="PF00696">
    <property type="entry name" value="AA_kinase"/>
    <property type="match status" value="1"/>
</dbReference>
<accession>A0A6F8PLI2</accession>
<evidence type="ECO:0000256" key="3">
    <source>
        <dbReference type="ARBA" id="ARBA00022679"/>
    </source>
</evidence>
<reference evidence="9" key="1">
    <citation type="submission" date="2019-11" db="EMBL/GenBank/DDBJ databases">
        <title>Isolation and characterization of two novel species in the genus Thiomicrorhabdus.</title>
        <authorList>
            <person name="Mochizuki J."/>
            <person name="Kojima H."/>
            <person name="Fukui M."/>
        </authorList>
    </citation>
    <scope>NUCLEOTIDE SEQUENCE [LARGE SCALE GENOMIC DNA]</scope>
    <source>
        <strain evidence="9">AkT22</strain>
    </source>
</reference>
<dbReference type="InterPro" id="IPR010167">
    <property type="entry name" value="NH2A_AcTrfase"/>
</dbReference>
<evidence type="ECO:0000259" key="7">
    <source>
        <dbReference type="PROSITE" id="PS51186"/>
    </source>
</evidence>
<dbReference type="Proteomes" id="UP000501466">
    <property type="component" value="Chromosome"/>
</dbReference>